<keyword evidence="3" id="KW-1185">Reference proteome</keyword>
<dbReference type="AlphaFoldDB" id="A0A2Z7BBV7"/>
<dbReference type="Proteomes" id="UP000250235">
    <property type="component" value="Unassembled WGS sequence"/>
</dbReference>
<feature type="compositionally biased region" description="Low complexity" evidence="1">
    <location>
        <begin position="84"/>
        <end position="101"/>
    </location>
</feature>
<sequence length="101" mass="10926">MNSSCREICEPSASVNVWISASRKFLLRELNQEKSVRCVESTKSNTIIGVVTAICERLPLSCENRRVPIIHGPMISRLIGRGTSGNQAGQSGSSAGRSPRP</sequence>
<evidence type="ECO:0000313" key="3">
    <source>
        <dbReference type="Proteomes" id="UP000250235"/>
    </source>
</evidence>
<name>A0A2Z7BBV7_9LAMI</name>
<gene>
    <name evidence="2" type="ORF">F511_21305</name>
</gene>
<feature type="region of interest" description="Disordered" evidence="1">
    <location>
        <begin position="80"/>
        <end position="101"/>
    </location>
</feature>
<proteinExistence type="predicted"/>
<accession>A0A2Z7BBV7</accession>
<dbReference type="EMBL" id="KV009379">
    <property type="protein sequence ID" value="KZV29396.1"/>
    <property type="molecule type" value="Genomic_DNA"/>
</dbReference>
<protein>
    <submittedName>
        <fullName evidence="2">Uncharacterized protein</fullName>
    </submittedName>
</protein>
<reference evidence="2 3" key="1">
    <citation type="journal article" date="2015" name="Proc. Natl. Acad. Sci. U.S.A.">
        <title>The resurrection genome of Boea hygrometrica: A blueprint for survival of dehydration.</title>
        <authorList>
            <person name="Xiao L."/>
            <person name="Yang G."/>
            <person name="Zhang L."/>
            <person name="Yang X."/>
            <person name="Zhao S."/>
            <person name="Ji Z."/>
            <person name="Zhou Q."/>
            <person name="Hu M."/>
            <person name="Wang Y."/>
            <person name="Chen M."/>
            <person name="Xu Y."/>
            <person name="Jin H."/>
            <person name="Xiao X."/>
            <person name="Hu G."/>
            <person name="Bao F."/>
            <person name="Hu Y."/>
            <person name="Wan P."/>
            <person name="Li L."/>
            <person name="Deng X."/>
            <person name="Kuang T."/>
            <person name="Xiang C."/>
            <person name="Zhu J.K."/>
            <person name="Oliver M.J."/>
            <person name="He Y."/>
        </authorList>
    </citation>
    <scope>NUCLEOTIDE SEQUENCE [LARGE SCALE GENOMIC DNA]</scope>
    <source>
        <strain evidence="3">cv. XS01</strain>
    </source>
</reference>
<organism evidence="2 3">
    <name type="scientific">Dorcoceras hygrometricum</name>
    <dbReference type="NCBI Taxonomy" id="472368"/>
    <lineage>
        <taxon>Eukaryota</taxon>
        <taxon>Viridiplantae</taxon>
        <taxon>Streptophyta</taxon>
        <taxon>Embryophyta</taxon>
        <taxon>Tracheophyta</taxon>
        <taxon>Spermatophyta</taxon>
        <taxon>Magnoliopsida</taxon>
        <taxon>eudicotyledons</taxon>
        <taxon>Gunneridae</taxon>
        <taxon>Pentapetalae</taxon>
        <taxon>asterids</taxon>
        <taxon>lamiids</taxon>
        <taxon>Lamiales</taxon>
        <taxon>Gesneriaceae</taxon>
        <taxon>Didymocarpoideae</taxon>
        <taxon>Trichosporeae</taxon>
        <taxon>Loxocarpinae</taxon>
        <taxon>Dorcoceras</taxon>
    </lineage>
</organism>
<evidence type="ECO:0000256" key="1">
    <source>
        <dbReference type="SAM" id="MobiDB-lite"/>
    </source>
</evidence>
<evidence type="ECO:0000313" key="2">
    <source>
        <dbReference type="EMBL" id="KZV29396.1"/>
    </source>
</evidence>